<comment type="caution">
    <text evidence="2">The sequence shown here is derived from an EMBL/GenBank/DDBJ whole genome shotgun (WGS) entry which is preliminary data.</text>
</comment>
<name>A0A560HA40_9PROT</name>
<dbReference type="RefSeq" id="WP_145731340.1">
    <property type="nucleotide sequence ID" value="NZ_VITR01000005.1"/>
</dbReference>
<accession>A0A560HA40</accession>
<dbReference type="Proteomes" id="UP000315751">
    <property type="component" value="Unassembled WGS sequence"/>
</dbReference>
<evidence type="ECO:0000256" key="1">
    <source>
        <dbReference type="SAM" id="MobiDB-lite"/>
    </source>
</evidence>
<dbReference type="OrthoDB" id="5631361at2"/>
<proteinExistence type="predicted"/>
<dbReference type="AlphaFoldDB" id="A0A560HA40"/>
<protein>
    <recommendedName>
        <fullName evidence="4">Peptidase A1 domain-containing protein</fullName>
    </recommendedName>
</protein>
<organism evidence="2 3">
    <name type="scientific">Nitrospirillum amazonense</name>
    <dbReference type="NCBI Taxonomy" id="28077"/>
    <lineage>
        <taxon>Bacteria</taxon>
        <taxon>Pseudomonadati</taxon>
        <taxon>Pseudomonadota</taxon>
        <taxon>Alphaproteobacteria</taxon>
        <taxon>Rhodospirillales</taxon>
        <taxon>Azospirillaceae</taxon>
        <taxon>Nitrospirillum</taxon>
    </lineage>
</organism>
<reference evidence="2 3" key="1">
    <citation type="submission" date="2019-06" db="EMBL/GenBank/DDBJ databases">
        <title>Genomic Encyclopedia of Type Strains, Phase IV (KMG-V): Genome sequencing to study the core and pangenomes of soil and plant-associated prokaryotes.</title>
        <authorList>
            <person name="Whitman W."/>
        </authorList>
    </citation>
    <scope>NUCLEOTIDE SEQUENCE [LARGE SCALE GENOMIC DNA]</scope>
    <source>
        <strain evidence="2 3">BR 11622</strain>
    </source>
</reference>
<sequence length="418" mass="44381">MKSPLKTPAVIHNIVKMDDFNKSGIHVTPTIGDGDTICNNTNFQVDTGSSGIVAGLENFGLIGYEELDKKYPCFGVYTMHYYPSTISHTGKWYYMPVCFAGTDSSNPPIAVTIQSHAMVLVCPGSVGMMGVSAKGENPAFNVFLQASMSAPYCETVPLDPGYTLFRERVLLGTTTSNMKGYVGSSLTMVSPPPLPTQTNDVKFTPPFPSNPASKDGQPQDTACWTVPPVTLQITAPGQDTPAPSYPLCFELDTGINQVLIAMPYDFADTTGNPLPPTALGQYNAGAGQWFFAPKTTLTVTFPPGATSDDGISYSWTVGVAPTAGEAGPTGPTLYMGPPTYTSTIQQPQGPTKLPPLSGNLSPELLPPGAKPAPEHHAATAQPLQNNNFPRVNVGRCPLNAWSYLFDAQNGFIGFKAIG</sequence>
<evidence type="ECO:0000313" key="3">
    <source>
        <dbReference type="Proteomes" id="UP000315751"/>
    </source>
</evidence>
<evidence type="ECO:0008006" key="4">
    <source>
        <dbReference type="Google" id="ProtNLM"/>
    </source>
</evidence>
<dbReference type="EMBL" id="VITR01000005">
    <property type="protein sequence ID" value="TWB43206.1"/>
    <property type="molecule type" value="Genomic_DNA"/>
</dbReference>
<keyword evidence="3" id="KW-1185">Reference proteome</keyword>
<gene>
    <name evidence="2" type="ORF">FBZ90_10519</name>
</gene>
<feature type="region of interest" description="Disordered" evidence="1">
    <location>
        <begin position="342"/>
        <end position="377"/>
    </location>
</feature>
<evidence type="ECO:0000313" key="2">
    <source>
        <dbReference type="EMBL" id="TWB43206.1"/>
    </source>
</evidence>